<feature type="domain" description="Amidohydrolase-related" evidence="1">
    <location>
        <begin position="4"/>
        <end position="261"/>
    </location>
</feature>
<evidence type="ECO:0000313" key="2">
    <source>
        <dbReference type="EMBL" id="QOT81294.1"/>
    </source>
</evidence>
<accession>A0A643FW20</accession>
<keyword evidence="2" id="KW-0378">Hydrolase</keyword>
<dbReference type="Proteomes" id="UP000397656">
    <property type="component" value="Chromosome 2"/>
</dbReference>
<evidence type="ECO:0000259" key="1">
    <source>
        <dbReference type="Pfam" id="PF04909"/>
    </source>
</evidence>
<dbReference type="Pfam" id="PF04909">
    <property type="entry name" value="Amidohydro_2"/>
    <property type="match status" value="1"/>
</dbReference>
<name>A0A643FW20_9BURK</name>
<reference evidence="2 3" key="1">
    <citation type="submission" date="2020-10" db="EMBL/GenBank/DDBJ databases">
        <title>Complete genome sequence of Cupriavidus basilensis CCUG 49340T.</title>
        <authorList>
            <person name="Salva-Serra F."/>
            <person name="Donoso R.A."/>
            <person name="Cho K.H."/>
            <person name="Yoo J.A."/>
            <person name="Lee K."/>
            <person name="Yoon S.-H."/>
            <person name="Perez-Pantoja D."/>
            <person name="Moore E.R.B."/>
        </authorList>
    </citation>
    <scope>NUCLEOTIDE SEQUENCE [LARGE SCALE GENOMIC DNA]</scope>
    <source>
        <strain evidence="3">CCUG 49340</strain>
    </source>
</reference>
<dbReference type="InterPro" id="IPR006680">
    <property type="entry name" value="Amidohydro-rel"/>
</dbReference>
<dbReference type="EMBL" id="CP062804">
    <property type="protein sequence ID" value="QOT81294.1"/>
    <property type="molecule type" value="Genomic_DNA"/>
</dbReference>
<dbReference type="PANTHER" id="PTHR35563:SF2">
    <property type="entry name" value="BARREL METAL-DEPENDENT HYDROLASE, PUTATIVE (AFU_ORTHOLOGUE AFUA_1G16240)-RELATED"/>
    <property type="match status" value="1"/>
</dbReference>
<gene>
    <name evidence="2" type="ORF">F7R26_025655</name>
</gene>
<sequence length="263" mass="28594">MHVYDSRYPAAGTATLRPPDALVPDYRAVQGAMGTTRAVVVTPSTYGTDNRPTLAALRELGVEARGVAVVDTSITERELESLHASGIRGIRFNLTMPGPVDTEMLAPLAARVAPLGWHIQLNAPAAWLPHMQPMLKTLPARIVFDHYGHLPFGGAEFEPGFEVIASLLGEGRAWVKLSGPYIESREGPPLYGDVASLARRYLECAPGQMVWGSDWPHPTILAKGRSSPDDGDLMSLFRQWCGDDALARQVLADNPRRLYGFGP</sequence>
<proteinExistence type="predicted"/>
<dbReference type="InterPro" id="IPR052358">
    <property type="entry name" value="Aro_Compnd_Degr_Hydrolases"/>
</dbReference>
<dbReference type="SUPFAM" id="SSF51556">
    <property type="entry name" value="Metallo-dependent hydrolases"/>
    <property type="match status" value="1"/>
</dbReference>
<dbReference type="GO" id="GO:0016787">
    <property type="term" value="F:hydrolase activity"/>
    <property type="evidence" value="ECO:0007669"/>
    <property type="project" value="UniProtKB-KW"/>
</dbReference>
<organism evidence="2 3">
    <name type="scientific">Cupriavidus basilensis</name>
    <dbReference type="NCBI Taxonomy" id="68895"/>
    <lineage>
        <taxon>Bacteria</taxon>
        <taxon>Pseudomonadati</taxon>
        <taxon>Pseudomonadota</taxon>
        <taxon>Betaproteobacteria</taxon>
        <taxon>Burkholderiales</taxon>
        <taxon>Burkholderiaceae</taxon>
        <taxon>Cupriavidus</taxon>
    </lineage>
</organism>
<dbReference type="Gene3D" id="3.20.20.140">
    <property type="entry name" value="Metal-dependent hydrolases"/>
    <property type="match status" value="1"/>
</dbReference>
<dbReference type="PANTHER" id="PTHR35563">
    <property type="entry name" value="BARREL METAL-DEPENDENT HYDROLASE, PUTATIVE (AFU_ORTHOLOGUE AFUA_1G16240)-RELATED"/>
    <property type="match status" value="1"/>
</dbReference>
<dbReference type="AlphaFoldDB" id="A0A643FW20"/>
<protein>
    <submittedName>
        <fullName evidence="2">Amidohydrolase family protein</fullName>
    </submittedName>
</protein>
<dbReference type="InterPro" id="IPR032466">
    <property type="entry name" value="Metal_Hydrolase"/>
</dbReference>
<evidence type="ECO:0000313" key="3">
    <source>
        <dbReference type="Proteomes" id="UP000397656"/>
    </source>
</evidence>